<reference evidence="2 3" key="1">
    <citation type="submission" date="2019-06" db="EMBL/GenBank/DDBJ databases">
        <title>A novel species of marine bacteria.</title>
        <authorList>
            <person name="Wang Y."/>
        </authorList>
    </citation>
    <scope>NUCLEOTIDE SEQUENCE [LARGE SCALE GENOMIC DNA]</scope>
    <source>
        <strain evidence="2 3">MA1-10</strain>
    </source>
</reference>
<dbReference type="Proteomes" id="UP000315816">
    <property type="component" value="Unassembled WGS sequence"/>
</dbReference>
<evidence type="ECO:0000256" key="1">
    <source>
        <dbReference type="SAM" id="SignalP"/>
    </source>
</evidence>
<dbReference type="EMBL" id="VICH01000004">
    <property type="protein sequence ID" value="TQV69578.1"/>
    <property type="molecule type" value="Genomic_DNA"/>
</dbReference>
<evidence type="ECO:0008006" key="4">
    <source>
        <dbReference type="Google" id="ProtNLM"/>
    </source>
</evidence>
<comment type="caution">
    <text evidence="2">The sequence shown here is derived from an EMBL/GenBank/DDBJ whole genome shotgun (WGS) entry which is preliminary data.</text>
</comment>
<dbReference type="OrthoDB" id="8527419at2"/>
<keyword evidence="1" id="KW-0732">Signal</keyword>
<keyword evidence="3" id="KW-1185">Reference proteome</keyword>
<protein>
    <recommendedName>
        <fullName evidence="4">Chalcone isomerase domain-containing protein</fullName>
    </recommendedName>
</protein>
<evidence type="ECO:0000313" key="3">
    <source>
        <dbReference type="Proteomes" id="UP000315816"/>
    </source>
</evidence>
<feature type="chain" id="PRO_5022151753" description="Chalcone isomerase domain-containing protein" evidence="1">
    <location>
        <begin position="20"/>
        <end position="163"/>
    </location>
</feature>
<dbReference type="AlphaFoldDB" id="A0A545SX85"/>
<gene>
    <name evidence="2" type="ORF">FIL88_06710</name>
</gene>
<proteinExistence type="predicted"/>
<feature type="signal peptide" evidence="1">
    <location>
        <begin position="1"/>
        <end position="19"/>
    </location>
</feature>
<sequence length="163" mass="18173">MRKIALVLLLVTAPIAACAQSAPQLPGSSLRGEATFRYLGFPLYDARLFTPGGAALDWAKPFALELRYRRNLTQFDLVESTMRELKRTGGAIDVRDGLTRCFKDVRKGDRFTAVAKAKNTIGFWLNGQATCTLDHPNISRRFMEIFLGEKTRSKSFTRALKAG</sequence>
<evidence type="ECO:0000313" key="2">
    <source>
        <dbReference type="EMBL" id="TQV69578.1"/>
    </source>
</evidence>
<accession>A0A545SX85</accession>
<organism evidence="2 3">
    <name type="scientific">Aliiroseovarius halocynthiae</name>
    <dbReference type="NCBI Taxonomy" id="985055"/>
    <lineage>
        <taxon>Bacteria</taxon>
        <taxon>Pseudomonadati</taxon>
        <taxon>Pseudomonadota</taxon>
        <taxon>Alphaproteobacteria</taxon>
        <taxon>Rhodobacterales</taxon>
        <taxon>Paracoccaceae</taxon>
        <taxon>Aliiroseovarius</taxon>
    </lineage>
</organism>
<name>A0A545SX85_9RHOB</name>